<dbReference type="Proteomes" id="UP000719412">
    <property type="component" value="Unassembled WGS sequence"/>
</dbReference>
<evidence type="ECO:0000313" key="2">
    <source>
        <dbReference type="Proteomes" id="UP000719412"/>
    </source>
</evidence>
<keyword evidence="2" id="KW-1185">Reference proteome</keyword>
<gene>
    <name evidence="1" type="ORF">GEV33_008253</name>
</gene>
<sequence length="596" mass="67474">MVWYRVGVDEGWLERRFFRSSKPKRGLRICDPTAEDSTELNVEEWLYIHIDCRGRKGTGVVSFGRHGFQDLFPIPVSCHHALEEWKACVCRRGLLFKLIFCDRNPSKIASMLGHKPGVRQDEELESHLNKGQFEVESPLSGFVPLQFCHSKSGILKSPKMKIFSDVSARPLMKSVKILSSLIDDEGGLYTEPKTNETVLLCTPRNSASIPQKSTEIGCILKLVRTLFSKYIQTPPPFLPNRSLRKSSESIEQFVTDLRNKARECELGDLQDELINTMLITGIRDESVCAKLIEKDGTSLTLDKAVECCILTENSRKLRDKERRIAQPSKFGDGQPPPDNETIHLVTRTATRERPSICPKEIRGTCLAEVTGVDAWRRFSTLQESAGAMHVRMQGNMQYVFHDVCHIQIITYFYGWCTVLETLGPWCLPDKKLVVPREKLERQTEDAVLQSFDNDVHILVSDIFALDEVNDILTFDEVSATAIRYCYDPKGPVTNKTSVVRIGEWERKTQKCGDNTTFIGPLCRGGLPGSGTSQGAWGREKWTRGVPYKLLAGGIVAWRSSSGVGARLLPGRRDALWCLHEVVWSWWLTDRENPRKI</sequence>
<protein>
    <submittedName>
        <fullName evidence="1">Uncharacterized protein</fullName>
    </submittedName>
</protein>
<evidence type="ECO:0000313" key="1">
    <source>
        <dbReference type="EMBL" id="KAH0814538.1"/>
    </source>
</evidence>
<dbReference type="EMBL" id="JABDTM020024201">
    <property type="protein sequence ID" value="KAH0814538.1"/>
    <property type="molecule type" value="Genomic_DNA"/>
</dbReference>
<name>A0A8J6LCE5_TENMO</name>
<comment type="caution">
    <text evidence="1">The sequence shown here is derived from an EMBL/GenBank/DDBJ whole genome shotgun (WGS) entry which is preliminary data.</text>
</comment>
<proteinExistence type="predicted"/>
<organism evidence="1 2">
    <name type="scientific">Tenebrio molitor</name>
    <name type="common">Yellow mealworm beetle</name>
    <dbReference type="NCBI Taxonomy" id="7067"/>
    <lineage>
        <taxon>Eukaryota</taxon>
        <taxon>Metazoa</taxon>
        <taxon>Ecdysozoa</taxon>
        <taxon>Arthropoda</taxon>
        <taxon>Hexapoda</taxon>
        <taxon>Insecta</taxon>
        <taxon>Pterygota</taxon>
        <taxon>Neoptera</taxon>
        <taxon>Endopterygota</taxon>
        <taxon>Coleoptera</taxon>
        <taxon>Polyphaga</taxon>
        <taxon>Cucujiformia</taxon>
        <taxon>Tenebrionidae</taxon>
        <taxon>Tenebrio</taxon>
    </lineage>
</organism>
<reference evidence="1" key="1">
    <citation type="journal article" date="2020" name="J Insects Food Feed">
        <title>The yellow mealworm (Tenebrio molitor) genome: a resource for the emerging insects as food and feed industry.</title>
        <authorList>
            <person name="Eriksson T."/>
            <person name="Andere A."/>
            <person name="Kelstrup H."/>
            <person name="Emery V."/>
            <person name="Picard C."/>
        </authorList>
    </citation>
    <scope>NUCLEOTIDE SEQUENCE</scope>
    <source>
        <strain evidence="1">Stoneville</strain>
        <tissue evidence="1">Whole head</tissue>
    </source>
</reference>
<accession>A0A8J6LCE5</accession>
<reference evidence="1" key="2">
    <citation type="submission" date="2021-08" db="EMBL/GenBank/DDBJ databases">
        <authorList>
            <person name="Eriksson T."/>
        </authorList>
    </citation>
    <scope>NUCLEOTIDE SEQUENCE</scope>
    <source>
        <strain evidence="1">Stoneville</strain>
        <tissue evidence="1">Whole head</tissue>
    </source>
</reference>
<dbReference type="AlphaFoldDB" id="A0A8J6LCE5"/>